<organism evidence="3 4">
    <name type="scientific">Arundinibacter roseus</name>
    <dbReference type="NCBI Taxonomy" id="2070510"/>
    <lineage>
        <taxon>Bacteria</taxon>
        <taxon>Pseudomonadati</taxon>
        <taxon>Bacteroidota</taxon>
        <taxon>Cytophagia</taxon>
        <taxon>Cytophagales</taxon>
        <taxon>Spirosomataceae</taxon>
        <taxon>Arundinibacter</taxon>
    </lineage>
</organism>
<dbReference type="AlphaFoldDB" id="A0A4R4JTU0"/>
<dbReference type="GO" id="GO:0003677">
    <property type="term" value="F:DNA binding"/>
    <property type="evidence" value="ECO:0007669"/>
    <property type="project" value="UniProtKB-KW"/>
</dbReference>
<feature type="domain" description="HTH cro/C1-type" evidence="2">
    <location>
        <begin position="9"/>
        <end position="63"/>
    </location>
</feature>
<dbReference type="PANTHER" id="PTHR46558">
    <property type="entry name" value="TRACRIPTIONAL REGULATORY PROTEIN-RELATED-RELATED"/>
    <property type="match status" value="1"/>
</dbReference>
<dbReference type="CDD" id="cd00093">
    <property type="entry name" value="HTH_XRE"/>
    <property type="match status" value="1"/>
</dbReference>
<sequence length="72" mass="8112">MTRSVPEVMKAFRYSAKLSQQEMANLLNVSQATYHNWETGKYKVPLEAYPSIATCCGISLTDLLPPGFWKAE</sequence>
<protein>
    <submittedName>
        <fullName evidence="3">XRE family transcriptional regulator</fullName>
    </submittedName>
</protein>
<dbReference type="InterPro" id="IPR001387">
    <property type="entry name" value="Cro/C1-type_HTH"/>
</dbReference>
<comment type="caution">
    <text evidence="3">The sequence shown here is derived from an EMBL/GenBank/DDBJ whole genome shotgun (WGS) entry which is preliminary data.</text>
</comment>
<name>A0A4R4JTU0_9BACT</name>
<evidence type="ECO:0000313" key="3">
    <source>
        <dbReference type="EMBL" id="TDB57953.1"/>
    </source>
</evidence>
<dbReference type="RefSeq" id="WP_132122378.1">
    <property type="nucleotide sequence ID" value="NZ_SMJU01000026.1"/>
</dbReference>
<dbReference type="Pfam" id="PF01381">
    <property type="entry name" value="HTH_3"/>
    <property type="match status" value="1"/>
</dbReference>
<evidence type="ECO:0000313" key="4">
    <source>
        <dbReference type="Proteomes" id="UP000295706"/>
    </source>
</evidence>
<dbReference type="SMART" id="SM00530">
    <property type="entry name" value="HTH_XRE"/>
    <property type="match status" value="1"/>
</dbReference>
<proteinExistence type="predicted"/>
<keyword evidence="1" id="KW-0238">DNA-binding</keyword>
<dbReference type="InterPro" id="IPR010982">
    <property type="entry name" value="Lambda_DNA-bd_dom_sf"/>
</dbReference>
<evidence type="ECO:0000259" key="2">
    <source>
        <dbReference type="PROSITE" id="PS50943"/>
    </source>
</evidence>
<keyword evidence="4" id="KW-1185">Reference proteome</keyword>
<evidence type="ECO:0000256" key="1">
    <source>
        <dbReference type="ARBA" id="ARBA00023125"/>
    </source>
</evidence>
<reference evidence="3 4" key="1">
    <citation type="submission" date="2019-02" db="EMBL/GenBank/DDBJ databases">
        <title>Arundinibacter roseus gen. nov., sp. nov., a new member of the family Cytophagaceae.</title>
        <authorList>
            <person name="Szuroczki S."/>
            <person name="Khayer B."/>
            <person name="Sproer C."/>
            <person name="Toumi M."/>
            <person name="Szabo A."/>
            <person name="Felfoldi T."/>
            <person name="Schumann P."/>
            <person name="Toth E."/>
        </authorList>
    </citation>
    <scope>NUCLEOTIDE SEQUENCE [LARGE SCALE GENOMIC DNA]</scope>
    <source>
        <strain evidence="3 4">DMA-k-7a</strain>
    </source>
</reference>
<dbReference type="EMBL" id="SMJU01000026">
    <property type="protein sequence ID" value="TDB57953.1"/>
    <property type="molecule type" value="Genomic_DNA"/>
</dbReference>
<dbReference type="OrthoDB" id="959032at2"/>
<gene>
    <name evidence="3" type="ORF">EZE20_23450</name>
</gene>
<dbReference type="PANTHER" id="PTHR46558:SF11">
    <property type="entry name" value="HTH-TYPE TRANSCRIPTIONAL REGULATOR XRE"/>
    <property type="match status" value="1"/>
</dbReference>
<accession>A0A4R4JTU0</accession>
<dbReference type="Proteomes" id="UP000295706">
    <property type="component" value="Unassembled WGS sequence"/>
</dbReference>
<dbReference type="SUPFAM" id="SSF47413">
    <property type="entry name" value="lambda repressor-like DNA-binding domains"/>
    <property type="match status" value="1"/>
</dbReference>
<dbReference type="PROSITE" id="PS50943">
    <property type="entry name" value="HTH_CROC1"/>
    <property type="match status" value="1"/>
</dbReference>
<dbReference type="Gene3D" id="1.10.260.40">
    <property type="entry name" value="lambda repressor-like DNA-binding domains"/>
    <property type="match status" value="1"/>
</dbReference>